<dbReference type="SMART" id="SM00292">
    <property type="entry name" value="BRCT"/>
    <property type="match status" value="2"/>
</dbReference>
<gene>
    <name evidence="5" type="primary">LOC106817248</name>
</gene>
<evidence type="ECO:0000259" key="2">
    <source>
        <dbReference type="PROSITE" id="PS50010"/>
    </source>
</evidence>
<reference evidence="5" key="1">
    <citation type="submission" date="2025-08" db="UniProtKB">
        <authorList>
            <consortium name="RefSeq"/>
        </authorList>
    </citation>
    <scope>IDENTIFICATION</scope>
</reference>
<feature type="domain" description="BRCT" evidence="3">
    <location>
        <begin position="226"/>
        <end position="314"/>
    </location>
</feature>
<feature type="domain" description="BRCT" evidence="3">
    <location>
        <begin position="137"/>
        <end position="214"/>
    </location>
</feature>
<dbReference type="InterPro" id="IPR036420">
    <property type="entry name" value="BRCT_dom_sf"/>
</dbReference>
<dbReference type="Gene3D" id="2.30.29.30">
    <property type="entry name" value="Pleckstrin-homology domain (PH domain)/Phosphotyrosine-binding domain (PTB)"/>
    <property type="match status" value="1"/>
</dbReference>
<dbReference type="Gene3D" id="3.40.50.10190">
    <property type="entry name" value="BRCT domain"/>
    <property type="match status" value="3"/>
</dbReference>
<dbReference type="InterPro" id="IPR000219">
    <property type="entry name" value="DH_dom"/>
</dbReference>
<dbReference type="InterPro" id="IPR035899">
    <property type="entry name" value="DBL_dom_sf"/>
</dbReference>
<dbReference type="CDD" id="cd00160">
    <property type="entry name" value="RhoGEF"/>
    <property type="match status" value="1"/>
</dbReference>
<protein>
    <submittedName>
        <fullName evidence="5">Protein ECT2-like</fullName>
    </submittedName>
</protein>
<dbReference type="InterPro" id="IPR001331">
    <property type="entry name" value="GDS_CDC24_CS"/>
</dbReference>
<dbReference type="Pfam" id="PF00621">
    <property type="entry name" value="RhoGEF"/>
    <property type="match status" value="1"/>
</dbReference>
<sequence length="878" mass="98658">MEGATASSTSSFSLSMTATSTLMHGDLETVTEKQELDTSQNIETRICVVGQKCRENTMLNSALKKFPVIVLHSVTGEEFVNDLDYDTVFVLEEFAGNTYEMLHKKNNRLMGPNVFLECAEKDEELPYNTRPLYCLAMSGLVVCFTGFRKKEDLTKLVTLIHHMGGSIRKDFTQRVTHLVSNSTSGEKYRVAVSLGKPIMSEKWIEKTWEERNRVGCHATEEHLMQYKVPPFFACSVSFLGFSDEEQKHMEEILVSNGGQTVPLGCATATHLVVEERSVKEIPDNYAQKMHIIRAEWFWASIQIDACAAEELYFYEQSKLLDTLESARMTPGTPVSGGRQRKRKRLKENLAQLVADDPHSPTKPVPTKRRSADYNARLSMSVGSLSFLDETPEHTADVGMPSSKPAPSTPHMQPLMTKRQQVTMELLETETNYVNILETIIKLFKDPLDQPDQVGGPLLSPTEIKLIFGNLPPIYEVHLKMKESLAEKMASWDDNKSIGNIILQNADALLKAYPPFVNFFEKTKEALQICDHQNTRFHAFLKICQSKPECGRQSLMELLIRPVQRLPSIILLLNDLLKHTPKVNCDHTALDKAIEALKEVMRHINEDKRKTEGQVVMFDIVNDIDNCPADLLSSHRQFVTKADMVELNDSVGHRGDNLTMFLFNDRLEICKRRMKVINSMKSPVAAAAATISSLQKCYKHVELIHLSHIRRVVDIQQTEDCRNVFALVIKSAADMKERLFVFTLVSEDVPKTTVLRLICRHMANTVCRTDAHAETKAVGLEQHIIKFATKTTNKVARAFSFNKTPRKLKRAMSTMMSPWGNGTPSTTMQVARLASCDNLASPGVSQPVCDTGQTPKCSTGSKGSKFKSSTIGHSAIKRL</sequence>
<dbReference type="InterPro" id="IPR049396">
    <property type="entry name" value="ECT2_BRCT0"/>
</dbReference>
<evidence type="ECO:0000256" key="1">
    <source>
        <dbReference type="SAM" id="MobiDB-lite"/>
    </source>
</evidence>
<dbReference type="InterPro" id="IPR001357">
    <property type="entry name" value="BRCT_dom"/>
</dbReference>
<feature type="region of interest" description="Disordered" evidence="1">
    <location>
        <begin position="849"/>
        <end position="878"/>
    </location>
</feature>
<dbReference type="SUPFAM" id="SSF48065">
    <property type="entry name" value="DBL homology domain (DH-domain)"/>
    <property type="match status" value="1"/>
</dbReference>
<dbReference type="RefSeq" id="XP_014677396.1">
    <property type="nucleotide sequence ID" value="XM_014821910.1"/>
</dbReference>
<dbReference type="InterPro" id="IPR011993">
    <property type="entry name" value="PH-like_dom_sf"/>
</dbReference>
<feature type="region of interest" description="Disordered" evidence="1">
    <location>
        <begin position="391"/>
        <end position="411"/>
    </location>
</feature>
<dbReference type="PROSITE" id="PS00741">
    <property type="entry name" value="DH_1"/>
    <property type="match status" value="1"/>
</dbReference>
<dbReference type="SMART" id="SM00325">
    <property type="entry name" value="RhoGEF"/>
    <property type="match status" value="1"/>
</dbReference>
<dbReference type="Pfam" id="PF21242">
    <property type="entry name" value="ECT2_PH"/>
    <property type="match status" value="1"/>
</dbReference>
<dbReference type="PANTHER" id="PTHR16777">
    <property type="entry name" value="PROTEIN ECT2"/>
    <property type="match status" value="1"/>
</dbReference>
<dbReference type="Proteomes" id="UP000695022">
    <property type="component" value="Unplaced"/>
</dbReference>
<feature type="domain" description="DH" evidence="2">
    <location>
        <begin position="417"/>
        <end position="606"/>
    </location>
</feature>
<accession>A0ABM1EYX5</accession>
<dbReference type="InterPro" id="IPR049395">
    <property type="entry name" value="ECT2_PH"/>
</dbReference>
<dbReference type="Pfam" id="PF12738">
    <property type="entry name" value="PTCB-BRCT"/>
    <property type="match status" value="1"/>
</dbReference>
<dbReference type="PROSITE" id="PS50010">
    <property type="entry name" value="DH_2"/>
    <property type="match status" value="1"/>
</dbReference>
<name>A0ABM1EYX5_PRICU</name>
<dbReference type="CDD" id="cd17732">
    <property type="entry name" value="BRCT_Ect2_rpt2"/>
    <property type="match status" value="1"/>
</dbReference>
<evidence type="ECO:0000313" key="5">
    <source>
        <dbReference type="RefSeq" id="XP_014677396.1"/>
    </source>
</evidence>
<dbReference type="InterPro" id="IPR026817">
    <property type="entry name" value="Ect2"/>
</dbReference>
<dbReference type="GeneID" id="106817248"/>
<dbReference type="Pfam" id="PF21243">
    <property type="entry name" value="ECT2_BRCT0"/>
    <property type="match status" value="1"/>
</dbReference>
<dbReference type="Gene3D" id="1.20.900.10">
    <property type="entry name" value="Dbl homology (DH) domain"/>
    <property type="match status" value="1"/>
</dbReference>
<dbReference type="SUPFAM" id="SSF50729">
    <property type="entry name" value="PH domain-like"/>
    <property type="match status" value="1"/>
</dbReference>
<dbReference type="PROSITE" id="PS50172">
    <property type="entry name" value="BRCT"/>
    <property type="match status" value="2"/>
</dbReference>
<organism evidence="4 5">
    <name type="scientific">Priapulus caudatus</name>
    <name type="common">Priapulid worm</name>
    <dbReference type="NCBI Taxonomy" id="37621"/>
    <lineage>
        <taxon>Eukaryota</taxon>
        <taxon>Metazoa</taxon>
        <taxon>Ecdysozoa</taxon>
        <taxon>Scalidophora</taxon>
        <taxon>Priapulida</taxon>
        <taxon>Priapulimorpha</taxon>
        <taxon>Priapulimorphida</taxon>
        <taxon>Priapulidae</taxon>
        <taxon>Priapulus</taxon>
    </lineage>
</organism>
<dbReference type="SUPFAM" id="SSF52113">
    <property type="entry name" value="BRCT domain"/>
    <property type="match status" value="2"/>
</dbReference>
<dbReference type="CDD" id="cd17733">
    <property type="entry name" value="BRCT_Ect2_rpt1"/>
    <property type="match status" value="1"/>
</dbReference>
<evidence type="ECO:0000259" key="3">
    <source>
        <dbReference type="PROSITE" id="PS50172"/>
    </source>
</evidence>
<dbReference type="CDD" id="cd01229">
    <property type="entry name" value="PH_Ect2"/>
    <property type="match status" value="1"/>
</dbReference>
<proteinExistence type="predicted"/>
<dbReference type="PANTHER" id="PTHR16777:SF2">
    <property type="entry name" value="PROTEIN ECT2"/>
    <property type="match status" value="1"/>
</dbReference>
<keyword evidence="4" id="KW-1185">Reference proteome</keyword>
<evidence type="ECO:0000313" key="4">
    <source>
        <dbReference type="Proteomes" id="UP000695022"/>
    </source>
</evidence>
<feature type="compositionally biased region" description="Low complexity" evidence="1">
    <location>
        <begin position="855"/>
        <end position="869"/>
    </location>
</feature>